<keyword evidence="4" id="KW-1185">Reference proteome</keyword>
<dbReference type="InterPro" id="IPR021514">
    <property type="entry name" value="DUF3176"/>
</dbReference>
<feature type="transmembrane region" description="Helical" evidence="2">
    <location>
        <begin position="74"/>
        <end position="97"/>
    </location>
</feature>
<dbReference type="PANTHER" id="PTHR35394">
    <property type="entry name" value="DUF3176 DOMAIN-CONTAINING PROTEIN"/>
    <property type="match status" value="1"/>
</dbReference>
<protein>
    <submittedName>
        <fullName evidence="3">Uncharacterized protein</fullName>
    </submittedName>
</protein>
<sequence length="710" mass="76472">MSQIAHDAGLISEPLLSPSTPHLRTSSPAVPAPATPASGTPRSSTTVHNHNASQTAVPLSSPATSPKSQSRVKFWAVETGLALLLLLCIAAIPATLYPHQGQPLPRWPFSITINALLSIYSMVLKACMAGLVTSCVSQLQWSWYLRARPLQDITLFRALASDAFGSATWLWKYPVQQPLATLAACIVIVSIAVDPFLQQLVQPVNCNAAVSGNASASVPRTNYLQHQDLPSSLEQAVLGGLFTYPNLTDFDCPTGNCTFSETYSTVAFCSQCIDTSADVVINESCLVDVFHTNGSVTTTSGPCNADSRDELTGLWNITTTSSPTPHVFSIQAQKQYEDVLSFNYPTPVLRGEKFGAILGYSDSAIFGTDPANGLEALSGCDNPATNDTWRCKGYGAAECSLQPCIKTYSCSIEAGIVNETVVEQTSFDQLWGFGEPGTTLNGLDVDEQLFGLVDMNCITDYDRQNLTLAGYATTQASRWLPYNITFDPSTAIVNSSSAFPQSLLAQDCLYIIDTYFPLHLAEDTLSSLLVGSVTRSLDESGTSSFEYTFAGTQQLVQLYDSGNVSLDTIESTFVNLAQALTLWTRQNGASNYSHRAAGNVLHYAVCVQVHWAWISLPAALAGLVLVLFALTIVITAQQKAPMWKDSALPLLLYGPAGRDWVDEDLIRNKKQGAAFLPDGSVGSMKTYASSISLKLLQHDGHYELRQAAGS</sequence>
<gene>
    <name evidence="3" type="ORF">BD289DRAFT_375948</name>
</gene>
<name>A0A2T2ZXN5_9PEZI</name>
<feature type="compositionally biased region" description="Low complexity" evidence="1">
    <location>
        <begin position="35"/>
        <end position="46"/>
    </location>
</feature>
<dbReference type="EMBL" id="KZ678581">
    <property type="protein sequence ID" value="PSR79067.1"/>
    <property type="molecule type" value="Genomic_DNA"/>
</dbReference>
<keyword evidence="2" id="KW-0812">Transmembrane</keyword>
<dbReference type="InParanoid" id="A0A2T2ZXN5"/>
<keyword evidence="2" id="KW-0472">Membrane</keyword>
<reference evidence="3 4" key="1">
    <citation type="journal article" date="2018" name="Mycol. Prog.">
        <title>Coniella lustricola, a new species from submerged detritus.</title>
        <authorList>
            <person name="Raudabaugh D.B."/>
            <person name="Iturriaga T."/>
            <person name="Carver A."/>
            <person name="Mondo S."/>
            <person name="Pangilinan J."/>
            <person name="Lipzen A."/>
            <person name="He G."/>
            <person name="Amirebrahimi M."/>
            <person name="Grigoriev I.V."/>
            <person name="Miller A.N."/>
        </authorList>
    </citation>
    <scope>NUCLEOTIDE SEQUENCE [LARGE SCALE GENOMIC DNA]</scope>
    <source>
        <strain evidence="3 4">B22-T-1</strain>
    </source>
</reference>
<evidence type="ECO:0000256" key="1">
    <source>
        <dbReference type="SAM" id="MobiDB-lite"/>
    </source>
</evidence>
<dbReference type="STRING" id="2025994.A0A2T2ZXN5"/>
<evidence type="ECO:0000256" key="2">
    <source>
        <dbReference type="SAM" id="Phobius"/>
    </source>
</evidence>
<evidence type="ECO:0000313" key="4">
    <source>
        <dbReference type="Proteomes" id="UP000241462"/>
    </source>
</evidence>
<dbReference type="Pfam" id="PF11374">
    <property type="entry name" value="DUF3176"/>
    <property type="match status" value="1"/>
</dbReference>
<dbReference type="PANTHER" id="PTHR35394:SF5">
    <property type="entry name" value="DUF3176 DOMAIN-CONTAINING PROTEIN"/>
    <property type="match status" value="1"/>
</dbReference>
<dbReference type="AlphaFoldDB" id="A0A2T2ZXN5"/>
<accession>A0A2T2ZXN5</accession>
<keyword evidence="2" id="KW-1133">Transmembrane helix</keyword>
<dbReference type="Proteomes" id="UP000241462">
    <property type="component" value="Unassembled WGS sequence"/>
</dbReference>
<organism evidence="3 4">
    <name type="scientific">Coniella lustricola</name>
    <dbReference type="NCBI Taxonomy" id="2025994"/>
    <lineage>
        <taxon>Eukaryota</taxon>
        <taxon>Fungi</taxon>
        <taxon>Dikarya</taxon>
        <taxon>Ascomycota</taxon>
        <taxon>Pezizomycotina</taxon>
        <taxon>Sordariomycetes</taxon>
        <taxon>Sordariomycetidae</taxon>
        <taxon>Diaporthales</taxon>
        <taxon>Schizoparmaceae</taxon>
        <taxon>Coniella</taxon>
    </lineage>
</organism>
<proteinExistence type="predicted"/>
<feature type="region of interest" description="Disordered" evidence="1">
    <location>
        <begin position="1"/>
        <end position="67"/>
    </location>
</feature>
<feature type="transmembrane region" description="Helical" evidence="2">
    <location>
        <begin position="611"/>
        <end position="634"/>
    </location>
</feature>
<evidence type="ECO:0000313" key="3">
    <source>
        <dbReference type="EMBL" id="PSR79067.1"/>
    </source>
</evidence>
<feature type="compositionally biased region" description="Polar residues" evidence="1">
    <location>
        <begin position="47"/>
        <end position="67"/>
    </location>
</feature>
<dbReference type="OrthoDB" id="5242705at2759"/>